<proteinExistence type="predicted"/>
<gene>
    <name evidence="1" type="ORF">Mal52_62040</name>
</gene>
<protein>
    <submittedName>
        <fullName evidence="1">Uncharacterized protein</fullName>
    </submittedName>
</protein>
<dbReference type="Proteomes" id="UP000319383">
    <property type="component" value="Chromosome"/>
</dbReference>
<dbReference type="KEGG" id="sdyn:Mal52_62040"/>
<accession>A0A517ZYV6</accession>
<dbReference type="EMBL" id="CP036276">
    <property type="protein sequence ID" value="QDU47669.1"/>
    <property type="molecule type" value="Genomic_DNA"/>
</dbReference>
<dbReference type="AlphaFoldDB" id="A0A517ZYV6"/>
<organism evidence="1 2">
    <name type="scientific">Symmachiella dynata</name>
    <dbReference type="NCBI Taxonomy" id="2527995"/>
    <lineage>
        <taxon>Bacteria</taxon>
        <taxon>Pseudomonadati</taxon>
        <taxon>Planctomycetota</taxon>
        <taxon>Planctomycetia</taxon>
        <taxon>Planctomycetales</taxon>
        <taxon>Planctomycetaceae</taxon>
        <taxon>Symmachiella</taxon>
    </lineage>
</organism>
<evidence type="ECO:0000313" key="2">
    <source>
        <dbReference type="Proteomes" id="UP000319383"/>
    </source>
</evidence>
<sequence length="102" mass="11760">MILRDEPGKKVKKTMINNDENHEIDMTSQDANRAKRRQLLKRGALLVPAIVTLHARPAHAQTNGSYGYNSYTIVNGNPESVNGCWHTQEQAREHDEVRRRRR</sequence>
<evidence type="ECO:0000313" key="1">
    <source>
        <dbReference type="EMBL" id="QDU47669.1"/>
    </source>
</evidence>
<dbReference type="RefSeq" id="WP_197534563.1">
    <property type="nucleotide sequence ID" value="NZ_CP036276.1"/>
</dbReference>
<keyword evidence="2" id="KW-1185">Reference proteome</keyword>
<name>A0A517ZYV6_9PLAN</name>
<reference evidence="1 2" key="1">
    <citation type="submission" date="2019-02" db="EMBL/GenBank/DDBJ databases">
        <title>Deep-cultivation of Planctomycetes and their phenomic and genomic characterization uncovers novel biology.</title>
        <authorList>
            <person name="Wiegand S."/>
            <person name="Jogler M."/>
            <person name="Boedeker C."/>
            <person name="Pinto D."/>
            <person name="Vollmers J."/>
            <person name="Rivas-Marin E."/>
            <person name="Kohn T."/>
            <person name="Peeters S.H."/>
            <person name="Heuer A."/>
            <person name="Rast P."/>
            <person name="Oberbeckmann S."/>
            <person name="Bunk B."/>
            <person name="Jeske O."/>
            <person name="Meyerdierks A."/>
            <person name="Storesund J.E."/>
            <person name="Kallscheuer N."/>
            <person name="Luecker S."/>
            <person name="Lage O.M."/>
            <person name="Pohl T."/>
            <person name="Merkel B.J."/>
            <person name="Hornburger P."/>
            <person name="Mueller R.-W."/>
            <person name="Bruemmer F."/>
            <person name="Labrenz M."/>
            <person name="Spormann A.M."/>
            <person name="Op den Camp H."/>
            <person name="Overmann J."/>
            <person name="Amann R."/>
            <person name="Jetten M.S.M."/>
            <person name="Mascher T."/>
            <person name="Medema M.H."/>
            <person name="Devos D.P."/>
            <person name="Kaster A.-K."/>
            <person name="Ovreas L."/>
            <person name="Rohde M."/>
            <person name="Galperin M.Y."/>
            <person name="Jogler C."/>
        </authorList>
    </citation>
    <scope>NUCLEOTIDE SEQUENCE [LARGE SCALE GENOMIC DNA]</scope>
    <source>
        <strain evidence="1 2">Mal52</strain>
    </source>
</reference>